<dbReference type="EMBL" id="LBUE01000021">
    <property type="protein sequence ID" value="KKQ55435.1"/>
    <property type="molecule type" value="Genomic_DNA"/>
</dbReference>
<protein>
    <recommendedName>
        <fullName evidence="1">Gcp-like domain-containing protein</fullName>
    </recommendedName>
</protein>
<feature type="domain" description="Gcp-like" evidence="1">
    <location>
        <begin position="2"/>
        <end position="122"/>
    </location>
</feature>
<evidence type="ECO:0000313" key="3">
    <source>
        <dbReference type="Proteomes" id="UP000034096"/>
    </source>
</evidence>
<reference evidence="2 3" key="1">
    <citation type="journal article" date="2015" name="Nature">
        <title>rRNA introns, odd ribosomes, and small enigmatic genomes across a large radiation of phyla.</title>
        <authorList>
            <person name="Brown C.T."/>
            <person name="Hug L.A."/>
            <person name="Thomas B.C."/>
            <person name="Sharon I."/>
            <person name="Castelle C.J."/>
            <person name="Singh A."/>
            <person name="Wilkins M.J."/>
            <person name="Williams K.H."/>
            <person name="Banfield J.F."/>
        </authorList>
    </citation>
    <scope>NUCLEOTIDE SEQUENCE [LARGE SCALE GENOMIC DNA]</scope>
</reference>
<proteinExistence type="predicted"/>
<evidence type="ECO:0000313" key="2">
    <source>
        <dbReference type="EMBL" id="KKQ55435.1"/>
    </source>
</evidence>
<dbReference type="STRING" id="1618583.US75_C0021G0002"/>
<evidence type="ECO:0000259" key="1">
    <source>
        <dbReference type="Pfam" id="PF00814"/>
    </source>
</evidence>
<dbReference type="Pfam" id="PF00814">
    <property type="entry name" value="TsaD"/>
    <property type="match status" value="1"/>
</dbReference>
<dbReference type="PATRIC" id="fig|1618583.3.peg.782"/>
<dbReference type="Proteomes" id="UP000034096">
    <property type="component" value="Unassembled WGS sequence"/>
</dbReference>
<dbReference type="SUPFAM" id="SSF53067">
    <property type="entry name" value="Actin-like ATPase domain"/>
    <property type="match status" value="1"/>
</dbReference>
<dbReference type="AlphaFoldDB" id="A0A0G0IWL8"/>
<dbReference type="PANTHER" id="PTHR11735:SF6">
    <property type="entry name" value="TRNA N6-ADENOSINE THREONYLCARBAMOYLTRANSFERASE, MITOCHONDRIAL"/>
    <property type="match status" value="1"/>
</dbReference>
<name>A0A0G0IWL8_9BACT</name>
<gene>
    <name evidence="2" type="ORF">US75_C0021G0002</name>
</gene>
<sequence>MLVLIEKIGKYKILAQTIDDALGESLDKSARLLGLGYPGGAILEIFARKGNSKKYPLPLPMLGRENEGFYSYSGIKTAFSRMVNKLLTGCEQLDKQQIYDLAASYQHTAFEHFIRVTRKTISATIPIYNIQNTTYVSS</sequence>
<accession>A0A0G0IWL8</accession>
<dbReference type="PANTHER" id="PTHR11735">
    <property type="entry name" value="TRNA N6-ADENOSINE THREONYLCARBAMOYLTRANSFERASE"/>
    <property type="match status" value="1"/>
</dbReference>
<dbReference type="InterPro" id="IPR000905">
    <property type="entry name" value="Gcp-like_dom"/>
</dbReference>
<dbReference type="InterPro" id="IPR043129">
    <property type="entry name" value="ATPase_NBD"/>
</dbReference>
<comment type="caution">
    <text evidence="2">The sequence shown here is derived from an EMBL/GenBank/DDBJ whole genome shotgun (WGS) entry which is preliminary data.</text>
</comment>
<dbReference type="Gene3D" id="3.30.420.40">
    <property type="match status" value="1"/>
</dbReference>
<organism evidence="2 3">
    <name type="scientific">Candidatus Woesebacteria bacterium GW2011_GWC1_38_13</name>
    <dbReference type="NCBI Taxonomy" id="1618583"/>
    <lineage>
        <taxon>Bacteria</taxon>
        <taxon>Candidatus Woeseibacteriota</taxon>
    </lineage>
</organism>